<comment type="caution">
    <text evidence="2">The sequence shown here is derived from an EMBL/GenBank/DDBJ whole genome shotgun (WGS) entry which is preliminary data.</text>
</comment>
<name>A0A941GRV2_9CHRO</name>
<proteinExistence type="predicted"/>
<gene>
    <name evidence="2" type="ORF">DSM107014_15220</name>
</gene>
<evidence type="ECO:0000313" key="3">
    <source>
        <dbReference type="Proteomes" id="UP000767446"/>
    </source>
</evidence>
<reference evidence="2" key="1">
    <citation type="submission" date="2021-02" db="EMBL/GenBank/DDBJ databases">
        <title>Metagenome analyses of Stigonema ocellatum DSM 106950, Chlorogloea purpurea SAG 13.99 and Gomphosphaeria aponina DSM 107014.</title>
        <authorList>
            <person name="Marter P."/>
            <person name="Huang S."/>
        </authorList>
    </citation>
    <scope>NUCLEOTIDE SEQUENCE</scope>
    <source>
        <strain evidence="2">JP213</strain>
    </source>
</reference>
<dbReference type="AlphaFoldDB" id="A0A941GRV2"/>
<evidence type="ECO:0000256" key="1">
    <source>
        <dbReference type="SAM" id="Phobius"/>
    </source>
</evidence>
<keyword evidence="1" id="KW-0472">Membrane</keyword>
<evidence type="ECO:0000313" key="2">
    <source>
        <dbReference type="EMBL" id="MBR8829224.1"/>
    </source>
</evidence>
<accession>A0A941GRV2</accession>
<dbReference type="EMBL" id="JADQBC010000117">
    <property type="protein sequence ID" value="MBR8829224.1"/>
    <property type="molecule type" value="Genomic_DNA"/>
</dbReference>
<keyword evidence="1" id="KW-0812">Transmembrane</keyword>
<organism evidence="2 3">
    <name type="scientific">Gomphosphaeria aponina SAG 52.96 = DSM 107014</name>
    <dbReference type="NCBI Taxonomy" id="1521640"/>
    <lineage>
        <taxon>Bacteria</taxon>
        <taxon>Bacillati</taxon>
        <taxon>Cyanobacteriota</taxon>
        <taxon>Cyanophyceae</taxon>
        <taxon>Oscillatoriophycideae</taxon>
        <taxon>Chroococcales</taxon>
        <taxon>Gomphosphaeriaceae</taxon>
        <taxon>Gomphosphaeria</taxon>
    </lineage>
</organism>
<protein>
    <submittedName>
        <fullName evidence="2">Uncharacterized protein</fullName>
    </submittedName>
</protein>
<feature type="transmembrane region" description="Helical" evidence="1">
    <location>
        <begin position="20"/>
        <end position="44"/>
    </location>
</feature>
<dbReference type="Proteomes" id="UP000767446">
    <property type="component" value="Unassembled WGS sequence"/>
</dbReference>
<sequence length="63" mass="7121">MKTHNQVEFVKTNYLKPSQLLMIIWIMLGSFALGLIPIMCAMAIPETSPVPSEAALWDVMRDQ</sequence>
<keyword evidence="1" id="KW-1133">Transmembrane helix</keyword>